<protein>
    <submittedName>
        <fullName evidence="1">Uncharacterized protein</fullName>
    </submittedName>
</protein>
<sequence length="124" mass="14685">MANNNEASEFWRSIQELDKMSLPTKLHNYEEKLSFMQCKIDDFQNRPRRSNVLFFGIKDTDIPESWDVSEELVNNVWVDKLEVNVTSVARAHRLDKFSADKKRPIIPKSFIERDLETVLSRRIK</sequence>
<accession>A0A9J6GX16</accession>
<dbReference type="VEuPathDB" id="VectorBase:HLOH_062022"/>
<keyword evidence="2" id="KW-1185">Reference proteome</keyword>
<proteinExistence type="predicted"/>
<name>A0A9J6GX16_HAELO</name>
<dbReference type="Proteomes" id="UP000821853">
    <property type="component" value="Chromosome 8"/>
</dbReference>
<evidence type="ECO:0000313" key="2">
    <source>
        <dbReference type="Proteomes" id="UP000821853"/>
    </source>
</evidence>
<dbReference type="EMBL" id="JABSTR010000010">
    <property type="protein sequence ID" value="KAH9379739.1"/>
    <property type="molecule type" value="Genomic_DNA"/>
</dbReference>
<comment type="caution">
    <text evidence="1">The sequence shown here is derived from an EMBL/GenBank/DDBJ whole genome shotgun (WGS) entry which is preliminary data.</text>
</comment>
<organism evidence="1 2">
    <name type="scientific">Haemaphysalis longicornis</name>
    <name type="common">Bush tick</name>
    <dbReference type="NCBI Taxonomy" id="44386"/>
    <lineage>
        <taxon>Eukaryota</taxon>
        <taxon>Metazoa</taxon>
        <taxon>Ecdysozoa</taxon>
        <taxon>Arthropoda</taxon>
        <taxon>Chelicerata</taxon>
        <taxon>Arachnida</taxon>
        <taxon>Acari</taxon>
        <taxon>Parasitiformes</taxon>
        <taxon>Ixodida</taxon>
        <taxon>Ixodoidea</taxon>
        <taxon>Ixodidae</taxon>
        <taxon>Haemaphysalinae</taxon>
        <taxon>Haemaphysalis</taxon>
    </lineage>
</organism>
<evidence type="ECO:0000313" key="1">
    <source>
        <dbReference type="EMBL" id="KAH9379739.1"/>
    </source>
</evidence>
<dbReference type="AlphaFoldDB" id="A0A9J6GX16"/>
<dbReference type="OrthoDB" id="6628370at2759"/>
<gene>
    <name evidence="1" type="ORF">HPB48_019883</name>
</gene>
<reference evidence="1 2" key="1">
    <citation type="journal article" date="2020" name="Cell">
        <title>Large-Scale Comparative Analyses of Tick Genomes Elucidate Their Genetic Diversity and Vector Capacities.</title>
        <authorList>
            <consortium name="Tick Genome and Microbiome Consortium (TIGMIC)"/>
            <person name="Jia N."/>
            <person name="Wang J."/>
            <person name="Shi W."/>
            <person name="Du L."/>
            <person name="Sun Y."/>
            <person name="Zhan W."/>
            <person name="Jiang J.F."/>
            <person name="Wang Q."/>
            <person name="Zhang B."/>
            <person name="Ji P."/>
            <person name="Bell-Sakyi L."/>
            <person name="Cui X.M."/>
            <person name="Yuan T.T."/>
            <person name="Jiang B.G."/>
            <person name="Yang W.F."/>
            <person name="Lam T.T."/>
            <person name="Chang Q.C."/>
            <person name="Ding S.J."/>
            <person name="Wang X.J."/>
            <person name="Zhu J.G."/>
            <person name="Ruan X.D."/>
            <person name="Zhao L."/>
            <person name="Wei J.T."/>
            <person name="Ye R.Z."/>
            <person name="Que T.C."/>
            <person name="Du C.H."/>
            <person name="Zhou Y.H."/>
            <person name="Cheng J.X."/>
            <person name="Dai P.F."/>
            <person name="Guo W.B."/>
            <person name="Han X.H."/>
            <person name="Huang E.J."/>
            <person name="Li L.F."/>
            <person name="Wei W."/>
            <person name="Gao Y.C."/>
            <person name="Liu J.Z."/>
            <person name="Shao H.Z."/>
            <person name="Wang X."/>
            <person name="Wang C.C."/>
            <person name="Yang T.C."/>
            <person name="Huo Q.B."/>
            <person name="Li W."/>
            <person name="Chen H.Y."/>
            <person name="Chen S.E."/>
            <person name="Zhou L.G."/>
            <person name="Ni X.B."/>
            <person name="Tian J.H."/>
            <person name="Sheng Y."/>
            <person name="Liu T."/>
            <person name="Pan Y.S."/>
            <person name="Xia L.Y."/>
            <person name="Li J."/>
            <person name="Zhao F."/>
            <person name="Cao W.C."/>
        </authorList>
    </citation>
    <scope>NUCLEOTIDE SEQUENCE [LARGE SCALE GENOMIC DNA]</scope>
    <source>
        <strain evidence="1">HaeL-2018</strain>
    </source>
</reference>